<evidence type="ECO:0000313" key="3">
    <source>
        <dbReference type="Proteomes" id="UP000241462"/>
    </source>
</evidence>
<evidence type="ECO:0000256" key="1">
    <source>
        <dbReference type="SAM" id="Phobius"/>
    </source>
</evidence>
<name>A0A2T2ZV45_9PEZI</name>
<dbReference type="InParanoid" id="A0A2T2ZV45"/>
<organism evidence="2 3">
    <name type="scientific">Coniella lustricola</name>
    <dbReference type="NCBI Taxonomy" id="2025994"/>
    <lineage>
        <taxon>Eukaryota</taxon>
        <taxon>Fungi</taxon>
        <taxon>Dikarya</taxon>
        <taxon>Ascomycota</taxon>
        <taxon>Pezizomycotina</taxon>
        <taxon>Sordariomycetes</taxon>
        <taxon>Sordariomycetidae</taxon>
        <taxon>Diaporthales</taxon>
        <taxon>Schizoparmaceae</taxon>
        <taxon>Coniella</taxon>
    </lineage>
</organism>
<dbReference type="Proteomes" id="UP000241462">
    <property type="component" value="Unassembled WGS sequence"/>
</dbReference>
<keyword evidence="1" id="KW-0812">Transmembrane</keyword>
<accession>A0A2T2ZV45</accession>
<keyword evidence="3" id="KW-1185">Reference proteome</keyword>
<keyword evidence="1" id="KW-0472">Membrane</keyword>
<evidence type="ECO:0000313" key="2">
    <source>
        <dbReference type="EMBL" id="PSR77543.1"/>
    </source>
</evidence>
<dbReference type="EMBL" id="KZ678648">
    <property type="protein sequence ID" value="PSR77543.1"/>
    <property type="molecule type" value="Genomic_DNA"/>
</dbReference>
<sequence>MTNLLWSRQRRVPGIVTYATHTNTTRATHREERFRAAHCDTAAACQPLSIMNHGIQLSELSDGACREGWLIVPWTAVIQLVVVPCISMSKGLSLSRERASSRALGVVSVSPYSSFFSLHGRSTTKKRVALPRTVLSGWLAWLPLFLLVLSSKLPLAGCSRNAACWACGLPSGDSARRTAETRREPYFVEAETSSRPEQLQAVTVTCVHLDSRSPSCSSNLFLLSCSPVIRMSCCRWSLRNMEVDTARGSTEASIARYAFSLSISRFQSSLVGIPCRVLYGRAGCHGSFVSKGQLRPTVTISPSQPIGRQRASWFGLERVGGPWPGRGLVCGAVVQWR</sequence>
<protein>
    <submittedName>
        <fullName evidence="2">Uncharacterized protein</fullName>
    </submittedName>
</protein>
<keyword evidence="1" id="KW-1133">Transmembrane helix</keyword>
<feature type="transmembrane region" description="Helical" evidence="1">
    <location>
        <begin position="129"/>
        <end position="149"/>
    </location>
</feature>
<proteinExistence type="predicted"/>
<reference evidence="2 3" key="1">
    <citation type="journal article" date="2018" name="Mycol. Prog.">
        <title>Coniella lustricola, a new species from submerged detritus.</title>
        <authorList>
            <person name="Raudabaugh D.B."/>
            <person name="Iturriaga T."/>
            <person name="Carver A."/>
            <person name="Mondo S."/>
            <person name="Pangilinan J."/>
            <person name="Lipzen A."/>
            <person name="He G."/>
            <person name="Amirebrahimi M."/>
            <person name="Grigoriev I.V."/>
            <person name="Miller A.N."/>
        </authorList>
    </citation>
    <scope>NUCLEOTIDE SEQUENCE [LARGE SCALE GENOMIC DNA]</scope>
    <source>
        <strain evidence="2 3">B22-T-1</strain>
    </source>
</reference>
<gene>
    <name evidence="2" type="ORF">BD289DRAFT_143057</name>
</gene>
<dbReference type="AlphaFoldDB" id="A0A2T2ZV45"/>